<feature type="compositionally biased region" description="Polar residues" evidence="1">
    <location>
        <begin position="147"/>
        <end position="174"/>
    </location>
</feature>
<dbReference type="Proteomes" id="UP000278807">
    <property type="component" value="Unassembled WGS sequence"/>
</dbReference>
<evidence type="ECO:0000313" key="4">
    <source>
        <dbReference type="WBParaSite" id="HNAJ_0000283501-mRNA-1"/>
    </source>
</evidence>
<gene>
    <name evidence="2" type="ORF">HNAJ_LOCUS2836</name>
</gene>
<dbReference type="EMBL" id="UZAE01001502">
    <property type="protein sequence ID" value="VDN98695.1"/>
    <property type="molecule type" value="Genomic_DNA"/>
</dbReference>
<organism evidence="4">
    <name type="scientific">Rodentolepis nana</name>
    <name type="common">Dwarf tapeworm</name>
    <name type="synonym">Hymenolepis nana</name>
    <dbReference type="NCBI Taxonomy" id="102285"/>
    <lineage>
        <taxon>Eukaryota</taxon>
        <taxon>Metazoa</taxon>
        <taxon>Spiralia</taxon>
        <taxon>Lophotrochozoa</taxon>
        <taxon>Platyhelminthes</taxon>
        <taxon>Cestoda</taxon>
        <taxon>Eucestoda</taxon>
        <taxon>Cyclophyllidea</taxon>
        <taxon>Hymenolepididae</taxon>
        <taxon>Rodentolepis</taxon>
    </lineage>
</organism>
<evidence type="ECO:0000313" key="2">
    <source>
        <dbReference type="EMBL" id="VDN98695.1"/>
    </source>
</evidence>
<accession>A0A0R3T6Z7</accession>
<protein>
    <submittedName>
        <fullName evidence="2 4">Uncharacterized protein</fullName>
    </submittedName>
</protein>
<proteinExistence type="predicted"/>
<dbReference type="WBParaSite" id="HNAJ_0000283501-mRNA-1">
    <property type="protein sequence ID" value="HNAJ_0000283501-mRNA-1"/>
    <property type="gene ID" value="HNAJ_0000283501"/>
</dbReference>
<keyword evidence="3" id="KW-1185">Reference proteome</keyword>
<evidence type="ECO:0000313" key="3">
    <source>
        <dbReference type="Proteomes" id="UP000278807"/>
    </source>
</evidence>
<reference evidence="2 3" key="2">
    <citation type="submission" date="2018-11" db="EMBL/GenBank/DDBJ databases">
        <authorList>
            <consortium name="Pathogen Informatics"/>
        </authorList>
    </citation>
    <scope>NUCLEOTIDE SEQUENCE [LARGE SCALE GENOMIC DNA]</scope>
</reference>
<sequence length="330" mass="34929">MQHTQALATGLWTGGINSSTTPAAMTQQPNILFPSPSNDQILAMLAANARSTEPVATSLYTNSVYSTGLTDPNFLLSGYPFNSAMTSPTTVSTNGYNPTEFLSPIFSTPTGTGLTSAATSQVRYNPSAVALMNAIRQAAAANSLTLPQQSVPPTTANLAPPNQSSISDFNAVSNSRKRAANNDNDTHGTTPAKRANTGAEDANSVSNVVSQAAATAVTNTSQIANTLAWLQHQQQATHSGQLVQQQQTQLPSSPTTIPLTPTTSPAMAIQTAALLRLQQQAAQQLIQQQQVQQNWAALFAPYGLNPLAFYDQCEFVRLTRGYTADCLSRI</sequence>
<feature type="region of interest" description="Disordered" evidence="1">
    <location>
        <begin position="147"/>
        <end position="203"/>
    </location>
</feature>
<dbReference type="AlphaFoldDB" id="A0A0R3T6Z7"/>
<evidence type="ECO:0000256" key="1">
    <source>
        <dbReference type="SAM" id="MobiDB-lite"/>
    </source>
</evidence>
<name>A0A0R3T6Z7_RODNA</name>
<reference evidence="4" key="1">
    <citation type="submission" date="2017-02" db="UniProtKB">
        <authorList>
            <consortium name="WormBaseParasite"/>
        </authorList>
    </citation>
    <scope>IDENTIFICATION</scope>
</reference>